<dbReference type="InterPro" id="IPR036157">
    <property type="entry name" value="dUTPase-like_sf"/>
</dbReference>
<organism evidence="2 3">
    <name type="scientific">Ambispora gerdemannii</name>
    <dbReference type="NCBI Taxonomy" id="144530"/>
    <lineage>
        <taxon>Eukaryota</taxon>
        <taxon>Fungi</taxon>
        <taxon>Fungi incertae sedis</taxon>
        <taxon>Mucoromycota</taxon>
        <taxon>Glomeromycotina</taxon>
        <taxon>Glomeromycetes</taxon>
        <taxon>Archaeosporales</taxon>
        <taxon>Ambisporaceae</taxon>
        <taxon>Ambispora</taxon>
    </lineage>
</organism>
<proteinExistence type="predicted"/>
<evidence type="ECO:0000259" key="1">
    <source>
        <dbReference type="Pfam" id="PF00692"/>
    </source>
</evidence>
<dbReference type="Gene3D" id="2.70.40.10">
    <property type="match status" value="1"/>
</dbReference>
<name>A0A9N9ENK9_9GLOM</name>
<evidence type="ECO:0000313" key="3">
    <source>
        <dbReference type="Proteomes" id="UP000789831"/>
    </source>
</evidence>
<feature type="non-terminal residue" evidence="2">
    <location>
        <position position="1"/>
    </location>
</feature>
<dbReference type="AlphaFoldDB" id="A0A9N9ENK9"/>
<dbReference type="Pfam" id="PF00692">
    <property type="entry name" value="dUTPase"/>
    <property type="match status" value="1"/>
</dbReference>
<feature type="domain" description="dUTPase-like" evidence="1">
    <location>
        <begin position="4"/>
        <end position="52"/>
    </location>
</feature>
<dbReference type="EMBL" id="CAJVPL010011985">
    <property type="protein sequence ID" value="CAG8685751.1"/>
    <property type="molecule type" value="Genomic_DNA"/>
</dbReference>
<dbReference type="Proteomes" id="UP000789831">
    <property type="component" value="Unassembled WGS sequence"/>
</dbReference>
<sequence>KMSLILSAEEIITIDLGIAIEVPEKHIMQLASRSSLAKKGITVKRGVVDAGYI</sequence>
<gene>
    <name evidence="2" type="ORF">AGERDE_LOCUS12871</name>
</gene>
<dbReference type="InterPro" id="IPR029054">
    <property type="entry name" value="dUTPase-like"/>
</dbReference>
<dbReference type="SUPFAM" id="SSF51283">
    <property type="entry name" value="dUTPase-like"/>
    <property type="match status" value="1"/>
</dbReference>
<keyword evidence="3" id="KW-1185">Reference proteome</keyword>
<dbReference type="OrthoDB" id="10261072at2759"/>
<comment type="caution">
    <text evidence="2">The sequence shown here is derived from an EMBL/GenBank/DDBJ whole genome shotgun (WGS) entry which is preliminary data.</text>
</comment>
<accession>A0A9N9ENK9</accession>
<reference evidence="2" key="1">
    <citation type="submission" date="2021-06" db="EMBL/GenBank/DDBJ databases">
        <authorList>
            <person name="Kallberg Y."/>
            <person name="Tangrot J."/>
            <person name="Rosling A."/>
        </authorList>
    </citation>
    <scope>NUCLEOTIDE SEQUENCE</scope>
    <source>
        <strain evidence="2">MT106</strain>
    </source>
</reference>
<evidence type="ECO:0000313" key="2">
    <source>
        <dbReference type="EMBL" id="CAG8685751.1"/>
    </source>
</evidence>
<protein>
    <submittedName>
        <fullName evidence="2">5191_t:CDS:1</fullName>
    </submittedName>
</protein>
<feature type="non-terminal residue" evidence="2">
    <location>
        <position position="53"/>
    </location>
</feature>